<dbReference type="PANTHER" id="PTHR43044">
    <property type="match status" value="1"/>
</dbReference>
<feature type="transmembrane region" description="Helical" evidence="1">
    <location>
        <begin position="201"/>
        <end position="225"/>
    </location>
</feature>
<feature type="transmembrane region" description="Helical" evidence="1">
    <location>
        <begin position="285"/>
        <end position="304"/>
    </location>
</feature>
<proteinExistence type="predicted"/>
<accession>D7CVC1</accession>
<dbReference type="Proteomes" id="UP000000379">
    <property type="component" value="Chromosome"/>
</dbReference>
<feature type="transmembrane region" description="Helical" evidence="1">
    <location>
        <begin position="316"/>
        <end position="336"/>
    </location>
</feature>
<evidence type="ECO:0000256" key="1">
    <source>
        <dbReference type="SAM" id="Phobius"/>
    </source>
</evidence>
<dbReference type="HOGENOM" id="CLU_042661_0_0_0"/>
<feature type="transmembrane region" description="Helical" evidence="1">
    <location>
        <begin position="246"/>
        <end position="265"/>
    </location>
</feature>
<feature type="transmembrane region" description="Helical" evidence="1">
    <location>
        <begin position="86"/>
        <end position="109"/>
    </location>
</feature>
<feature type="transmembrane region" description="Helical" evidence="1">
    <location>
        <begin position="20"/>
        <end position="40"/>
    </location>
</feature>
<organism evidence="2 3">
    <name type="scientific">Truepera radiovictrix (strain DSM 17093 / CIP 108686 / LMG 22925 / RQ-24)</name>
    <dbReference type="NCBI Taxonomy" id="649638"/>
    <lineage>
        <taxon>Bacteria</taxon>
        <taxon>Thermotogati</taxon>
        <taxon>Deinococcota</taxon>
        <taxon>Deinococci</taxon>
        <taxon>Trueperales</taxon>
        <taxon>Trueperaceae</taxon>
        <taxon>Truepera</taxon>
    </lineage>
</organism>
<dbReference type="AlphaFoldDB" id="D7CVC1"/>
<feature type="transmembrane region" description="Helical" evidence="1">
    <location>
        <begin position="129"/>
        <end position="150"/>
    </location>
</feature>
<dbReference type="RefSeq" id="WP_013177520.1">
    <property type="nucleotide sequence ID" value="NC_014221.1"/>
</dbReference>
<keyword evidence="1" id="KW-1133">Transmembrane helix</keyword>
<keyword evidence="1" id="KW-0472">Membrane</keyword>
<feature type="transmembrane region" description="Helical" evidence="1">
    <location>
        <begin position="170"/>
        <end position="189"/>
    </location>
</feature>
<keyword evidence="3" id="KW-1185">Reference proteome</keyword>
<dbReference type="OrthoDB" id="140980at2"/>
<dbReference type="STRING" id="649638.Trad_1022"/>
<reference evidence="3" key="1">
    <citation type="submission" date="2010-05" db="EMBL/GenBank/DDBJ databases">
        <title>The complete genome of Truepera radiovictris DSM 17093.</title>
        <authorList>
            <consortium name="US DOE Joint Genome Institute (JGI-PGF)"/>
            <person name="Lucas S."/>
            <person name="Copeland A."/>
            <person name="Lapidus A."/>
            <person name="Glavina del Rio T."/>
            <person name="Dalin E."/>
            <person name="Tice H."/>
            <person name="Bruce D."/>
            <person name="Goodwin L."/>
            <person name="Pitluck S."/>
            <person name="Kyrpides N."/>
            <person name="Mavromatis K."/>
            <person name="Ovchinnikova G."/>
            <person name="Munk A.C."/>
            <person name="Detter J.C."/>
            <person name="Han C."/>
            <person name="Tapia R."/>
            <person name="Land M."/>
            <person name="Hauser L."/>
            <person name="Markowitz V."/>
            <person name="Cheng J.-F."/>
            <person name="Hugenholtz P."/>
            <person name="Woyke T."/>
            <person name="Wu D."/>
            <person name="Tindall B."/>
            <person name="Pomrenke H.G."/>
            <person name="Brambilla E."/>
            <person name="Klenk H.-P."/>
            <person name="Eisen J.A."/>
        </authorList>
    </citation>
    <scope>NUCLEOTIDE SEQUENCE [LARGE SCALE GENOMIC DNA]</scope>
    <source>
        <strain evidence="3">DSM 17093 / CIP 108686 / LMG 22925 / RQ-24</strain>
    </source>
</reference>
<gene>
    <name evidence="2" type="ordered locus">Trad_1022</name>
</gene>
<feature type="transmembrane region" description="Helical" evidence="1">
    <location>
        <begin position="348"/>
        <end position="367"/>
    </location>
</feature>
<keyword evidence="1" id="KW-0812">Transmembrane</keyword>
<feature type="transmembrane region" description="Helical" evidence="1">
    <location>
        <begin position="46"/>
        <end position="65"/>
    </location>
</feature>
<dbReference type="eggNOG" id="COG4531">
    <property type="taxonomic scope" value="Bacteria"/>
</dbReference>
<evidence type="ECO:0008006" key="4">
    <source>
        <dbReference type="Google" id="ProtNLM"/>
    </source>
</evidence>
<dbReference type="PANTHER" id="PTHR43044:SF1">
    <property type="entry name" value="QUINOL:CYTOCHROME C OXIDOREDUCTASE QUINONE-BINDING SUBUNIT 2"/>
    <property type="match status" value="1"/>
</dbReference>
<sequence>MTHDFYAKSLARWQRAATSLAVVGTFLLLLLIPFSGGLSAFYQSYLFGYIFWVGLSLGCLALLMIQHLAGGPWGAMVRRFLEAGSANVVVMAVLFLPLLFGITSLYPWSDPAYLEAHPIVAAKTLYLNVPAFVTRSVIYFTTWIILALLFQRWSRRQDEGQDLAQHMRNAGALGIILYVATMTFAAFDWGMSLTPEWFSGMYGVIFMIGQALSAVALMILLLVAFRHVEPLATVFTPVRLQDFGNFLMAFTMFWAYVQASQLIILWSNNVVETNTWYVTRLATGWVWVSAFLLLFHFAVPFLILFSRWVKQKARALVWVAAWMLFMRLVDIYWIIVPTFNREGFALRLLDLVVVLALGGIWLSFFFARLKARSILPANDPRLQPELAGAAAHD</sequence>
<name>D7CVC1_TRURR</name>
<protein>
    <recommendedName>
        <fullName evidence="4">Quinol:cytochrome c oxidoreductase quinone-binding subunit 2</fullName>
    </recommendedName>
</protein>
<evidence type="ECO:0000313" key="2">
    <source>
        <dbReference type="EMBL" id="ADI14149.1"/>
    </source>
</evidence>
<evidence type="ECO:0000313" key="3">
    <source>
        <dbReference type="Proteomes" id="UP000000379"/>
    </source>
</evidence>
<dbReference type="EMBL" id="CP002049">
    <property type="protein sequence ID" value="ADI14149.1"/>
    <property type="molecule type" value="Genomic_DNA"/>
</dbReference>
<dbReference type="KEGG" id="tra:Trad_1022"/>
<reference evidence="2 3" key="2">
    <citation type="journal article" date="2011" name="Stand. Genomic Sci.">
        <title>Complete genome sequence of Truepera radiovictrix type strain (RQ-24).</title>
        <authorList>
            <person name="Ivanova N."/>
            <person name="Rohde C."/>
            <person name="Munk C."/>
            <person name="Nolan M."/>
            <person name="Lucas S."/>
            <person name="Del Rio T.G."/>
            <person name="Tice H."/>
            <person name="Deshpande S."/>
            <person name="Cheng J.F."/>
            <person name="Tapia R."/>
            <person name="Han C."/>
            <person name="Goodwin L."/>
            <person name="Pitluck S."/>
            <person name="Liolios K."/>
            <person name="Mavromatis K."/>
            <person name="Mikhailova N."/>
            <person name="Pati A."/>
            <person name="Chen A."/>
            <person name="Palaniappan K."/>
            <person name="Land M."/>
            <person name="Hauser L."/>
            <person name="Chang Y.J."/>
            <person name="Jeffries C.D."/>
            <person name="Brambilla E."/>
            <person name="Rohde M."/>
            <person name="Goker M."/>
            <person name="Tindall B.J."/>
            <person name="Woyke T."/>
            <person name="Bristow J."/>
            <person name="Eisen J.A."/>
            <person name="Markowitz V."/>
            <person name="Hugenholtz P."/>
            <person name="Kyrpides N.C."/>
            <person name="Klenk H.P."/>
            <person name="Lapidus A."/>
        </authorList>
    </citation>
    <scope>NUCLEOTIDE SEQUENCE [LARGE SCALE GENOMIC DNA]</scope>
    <source>
        <strain evidence="3">DSM 17093 / CIP 108686 / LMG 22925 / RQ-24</strain>
    </source>
</reference>